<evidence type="ECO:0000256" key="6">
    <source>
        <dbReference type="PROSITE-ProRule" id="PRU00352"/>
    </source>
</evidence>
<dbReference type="EMBL" id="CAUEEQ010034856">
    <property type="protein sequence ID" value="CAJ0952399.1"/>
    <property type="molecule type" value="Genomic_DNA"/>
</dbReference>
<dbReference type="Gene3D" id="2.60.40.10">
    <property type="entry name" value="Immunoglobulins"/>
    <property type="match status" value="1"/>
</dbReference>
<dbReference type="SMART" id="SM00630">
    <property type="entry name" value="Sema"/>
    <property type="match status" value="1"/>
</dbReference>
<evidence type="ECO:0000256" key="7">
    <source>
        <dbReference type="SAM" id="MobiDB-lite"/>
    </source>
</evidence>
<dbReference type="InterPro" id="IPR013783">
    <property type="entry name" value="Ig-like_fold"/>
</dbReference>
<dbReference type="Pfam" id="PF01437">
    <property type="entry name" value="PSI"/>
    <property type="match status" value="1"/>
</dbReference>
<keyword evidence="5" id="KW-0325">Glycoprotein</keyword>
<evidence type="ECO:0000259" key="8">
    <source>
        <dbReference type="PROSITE" id="PS51004"/>
    </source>
</evidence>
<comment type="similarity">
    <text evidence="2">Belongs to the semaphorin family.</text>
</comment>
<dbReference type="SMART" id="SM00423">
    <property type="entry name" value="PSI"/>
    <property type="match status" value="1"/>
</dbReference>
<feature type="region of interest" description="Disordered" evidence="7">
    <location>
        <begin position="794"/>
        <end position="818"/>
    </location>
</feature>
<dbReference type="Gene3D" id="2.130.10.10">
    <property type="entry name" value="YVTN repeat-like/Quinoprotein amine dehydrogenase"/>
    <property type="match status" value="1"/>
</dbReference>
<dbReference type="InterPro" id="IPR001627">
    <property type="entry name" value="Semap_dom"/>
</dbReference>
<dbReference type="InterPro" id="IPR002165">
    <property type="entry name" value="Plexin_repeat"/>
</dbReference>
<dbReference type="PANTHER" id="PTHR11036">
    <property type="entry name" value="SEMAPHORIN"/>
    <property type="match status" value="1"/>
</dbReference>
<dbReference type="InterPro" id="IPR016201">
    <property type="entry name" value="PSI"/>
</dbReference>
<dbReference type="Proteomes" id="UP001176940">
    <property type="component" value="Unassembled WGS sequence"/>
</dbReference>
<evidence type="ECO:0000256" key="1">
    <source>
        <dbReference type="ARBA" id="ARBA00004370"/>
    </source>
</evidence>
<feature type="domain" description="Sema" evidence="8">
    <location>
        <begin position="78"/>
        <end position="560"/>
    </location>
</feature>
<comment type="caution">
    <text evidence="9">The sequence shown here is derived from an EMBL/GenBank/DDBJ whole genome shotgun (WGS) entry which is preliminary data.</text>
</comment>
<dbReference type="PROSITE" id="PS51004">
    <property type="entry name" value="SEMA"/>
    <property type="match status" value="1"/>
</dbReference>
<evidence type="ECO:0000256" key="2">
    <source>
        <dbReference type="ARBA" id="ARBA00009492"/>
    </source>
</evidence>
<dbReference type="InterPro" id="IPR036352">
    <property type="entry name" value="Semap_dom_sf"/>
</dbReference>
<accession>A0ABN9LW54</accession>
<dbReference type="InterPro" id="IPR027231">
    <property type="entry name" value="Semaphorin"/>
</dbReference>
<evidence type="ECO:0000256" key="5">
    <source>
        <dbReference type="ARBA" id="ARBA00023180"/>
    </source>
</evidence>
<organism evidence="9 10">
    <name type="scientific">Ranitomeya imitator</name>
    <name type="common">mimic poison frog</name>
    <dbReference type="NCBI Taxonomy" id="111125"/>
    <lineage>
        <taxon>Eukaryota</taxon>
        <taxon>Metazoa</taxon>
        <taxon>Chordata</taxon>
        <taxon>Craniata</taxon>
        <taxon>Vertebrata</taxon>
        <taxon>Euteleostomi</taxon>
        <taxon>Amphibia</taxon>
        <taxon>Batrachia</taxon>
        <taxon>Anura</taxon>
        <taxon>Neobatrachia</taxon>
        <taxon>Hyloidea</taxon>
        <taxon>Dendrobatidae</taxon>
        <taxon>Dendrobatinae</taxon>
        <taxon>Ranitomeya</taxon>
    </lineage>
</organism>
<keyword evidence="4" id="KW-1015">Disulfide bond</keyword>
<keyword evidence="10" id="KW-1185">Reference proteome</keyword>
<comment type="caution">
    <text evidence="6">Lacks conserved residue(s) required for the propagation of feature annotation.</text>
</comment>
<proteinExistence type="inferred from homology"/>
<evidence type="ECO:0000313" key="9">
    <source>
        <dbReference type="EMBL" id="CAJ0952399.1"/>
    </source>
</evidence>
<protein>
    <recommendedName>
        <fullName evidence="8">Sema domain-containing protein</fullName>
    </recommendedName>
</protein>
<comment type="subcellular location">
    <subcellularLocation>
        <location evidence="1">Membrane</location>
    </subcellularLocation>
</comment>
<name>A0ABN9LW54_9NEOB</name>
<evidence type="ECO:0000313" key="10">
    <source>
        <dbReference type="Proteomes" id="UP001176940"/>
    </source>
</evidence>
<dbReference type="InterPro" id="IPR015943">
    <property type="entry name" value="WD40/YVTN_repeat-like_dom_sf"/>
</dbReference>
<gene>
    <name evidence="9" type="ORF">RIMI_LOCUS13856722</name>
</gene>
<reference evidence="9" key="1">
    <citation type="submission" date="2023-07" db="EMBL/GenBank/DDBJ databases">
        <authorList>
            <person name="Stuckert A."/>
        </authorList>
    </citation>
    <scope>NUCLEOTIDE SEQUENCE</scope>
</reference>
<dbReference type="Gene3D" id="3.30.1680.10">
    <property type="entry name" value="ligand-binding face of the semaphorins, domain 2"/>
    <property type="match status" value="1"/>
</dbReference>
<evidence type="ECO:0000256" key="4">
    <source>
        <dbReference type="ARBA" id="ARBA00023157"/>
    </source>
</evidence>
<evidence type="ECO:0000256" key="3">
    <source>
        <dbReference type="ARBA" id="ARBA00023136"/>
    </source>
</evidence>
<dbReference type="SUPFAM" id="SSF101912">
    <property type="entry name" value="Sema domain"/>
    <property type="match status" value="1"/>
</dbReference>
<sequence length="885" mass="99894">MPSNVVKHGMKDDKDQPTFVDRASQEARALNRMISSKPCSSLLLRFVSPALEQSSGPAVQHIDIMFLSQRSASGSTWRMCYGACHRKREVDSPERTVKRFEAEGVSKYTTLLLSKDGSTLYVGAREALFSLNSTNFTSSSVLTWKAEDSKKKECTFKGKDAQRDCQNYIKILLQLNSTHLYTCGTYAFSPNCTYIRISDFTLETDSNGDHIMEDGRGRCPFDPEYKSYAIMVDGDMYGSTISTFQGNEPIIYKSEDSKITVKTETSLNWLQDPAFVGLAHIPENLPKGNPIGDDDKIYFFFTEMGKEFDFFGNPFVPRIARVCKGDLGGERVLQKRWTTFLKAQLLCSRHEDRLPFNILKDMFVLTPGAEHWMNTTFYGVFTSQWNKGGVGSSAVCAFSMRDVQKAFNGLYKEVNWESQQWSPYTLPAPEPRPGACINNKARSMKINSSLQMPDRVLNFIKDHFLMDNAVRSRPLLLQTEMRYQQISVQRVKGLRNTYDVFFLGTDDGRLHKAVRIKEKVHVIEEIKLFPSADPVQELLIDHSKNLVYASSGSMVVQVPVSNCSMYTSCGECILSRDPYCAWSKKGCRSVHHHSHDPNAQHWLQDIENADTEKLCHQSNSSGPSGRFHATSVTEEPNCEKIVLKPNNATTLPCQLLSNLASRQWLHNEKAVDDSYFVLEAGDLILVNIPERMGTYECWSVEKDFKKLMVKYCVETDGIAKTTTERAQTEMIFHHVSAIDKNGNNSQILSSSSGGSSAQLMGKSYWNEFLIMTFILTLCILYKHRSGMKTILKPVENSDKKPRKHPENVPLNGNSVPIPQGDHKGYQTLNDNYIINTPVHDPLVASKIVTESEKRPLNVKDTLVEVSPTCPRPRVRLGSEIRDSVV</sequence>
<dbReference type="SUPFAM" id="SSF103575">
    <property type="entry name" value="Plexin repeat"/>
    <property type="match status" value="1"/>
</dbReference>
<dbReference type="Pfam" id="PF01403">
    <property type="entry name" value="Sema"/>
    <property type="match status" value="1"/>
</dbReference>
<dbReference type="PANTHER" id="PTHR11036:SF14">
    <property type="entry name" value="SEMAPHORIN-4B"/>
    <property type="match status" value="1"/>
</dbReference>
<keyword evidence="3" id="KW-0472">Membrane</keyword>